<keyword evidence="2" id="KW-1185">Reference proteome</keyword>
<protein>
    <submittedName>
        <fullName evidence="1">16014_t:CDS:1</fullName>
    </submittedName>
</protein>
<accession>A0ABN7WMD9</accession>
<gene>
    <name evidence="1" type="ORF">GMARGA_LOCUS32596</name>
</gene>
<feature type="non-terminal residue" evidence="1">
    <location>
        <position position="1"/>
    </location>
</feature>
<evidence type="ECO:0000313" key="2">
    <source>
        <dbReference type="Proteomes" id="UP000789901"/>
    </source>
</evidence>
<sequence length="130" mass="14999">LFITTTEHCYDNNYDDYQNYFYYLPWNSKSSTLPIGPTFYESIPYDPQFVIRNDDADQYKKLIIINGELIFSHHAHICKSGILMFLICSYVLDLEGVFCRIVNDYTAQLLVTDMYSFLGDASGPVSSFAL</sequence>
<dbReference type="EMBL" id="CAJVQB010051578">
    <property type="protein sequence ID" value="CAG8835489.1"/>
    <property type="molecule type" value="Genomic_DNA"/>
</dbReference>
<name>A0ABN7WMD9_GIGMA</name>
<organism evidence="1 2">
    <name type="scientific">Gigaspora margarita</name>
    <dbReference type="NCBI Taxonomy" id="4874"/>
    <lineage>
        <taxon>Eukaryota</taxon>
        <taxon>Fungi</taxon>
        <taxon>Fungi incertae sedis</taxon>
        <taxon>Mucoromycota</taxon>
        <taxon>Glomeromycotina</taxon>
        <taxon>Glomeromycetes</taxon>
        <taxon>Diversisporales</taxon>
        <taxon>Gigasporaceae</taxon>
        <taxon>Gigaspora</taxon>
    </lineage>
</organism>
<reference evidence="1 2" key="1">
    <citation type="submission" date="2021-06" db="EMBL/GenBank/DDBJ databases">
        <authorList>
            <person name="Kallberg Y."/>
            <person name="Tangrot J."/>
            <person name="Rosling A."/>
        </authorList>
    </citation>
    <scope>NUCLEOTIDE SEQUENCE [LARGE SCALE GENOMIC DNA]</scope>
    <source>
        <strain evidence="1 2">120-4 pot B 10/14</strain>
    </source>
</reference>
<dbReference type="Proteomes" id="UP000789901">
    <property type="component" value="Unassembled WGS sequence"/>
</dbReference>
<evidence type="ECO:0000313" key="1">
    <source>
        <dbReference type="EMBL" id="CAG8835489.1"/>
    </source>
</evidence>
<proteinExistence type="predicted"/>
<comment type="caution">
    <text evidence="1">The sequence shown here is derived from an EMBL/GenBank/DDBJ whole genome shotgun (WGS) entry which is preliminary data.</text>
</comment>